<organism evidence="2 3">
    <name type="scientific">Parerythrobacter lacustris</name>
    <dbReference type="NCBI Taxonomy" id="2969984"/>
    <lineage>
        <taxon>Bacteria</taxon>
        <taxon>Pseudomonadati</taxon>
        <taxon>Pseudomonadota</taxon>
        <taxon>Alphaproteobacteria</taxon>
        <taxon>Sphingomonadales</taxon>
        <taxon>Erythrobacteraceae</taxon>
        <taxon>Parerythrobacter</taxon>
    </lineage>
</organism>
<name>A0ABT1XU36_9SPHN</name>
<dbReference type="Proteomes" id="UP001206067">
    <property type="component" value="Unassembled WGS sequence"/>
</dbReference>
<protein>
    <submittedName>
        <fullName evidence="2">DUF4402 domain-containing protein</fullName>
    </submittedName>
</protein>
<dbReference type="Pfam" id="PF14352">
    <property type="entry name" value="DUF4402"/>
    <property type="match status" value="1"/>
</dbReference>
<evidence type="ECO:0000256" key="1">
    <source>
        <dbReference type="SAM" id="SignalP"/>
    </source>
</evidence>
<comment type="caution">
    <text evidence="2">The sequence shown here is derived from an EMBL/GenBank/DDBJ whole genome shotgun (WGS) entry which is preliminary data.</text>
</comment>
<keyword evidence="3" id="KW-1185">Reference proteome</keyword>
<dbReference type="RefSeq" id="WP_257597020.1">
    <property type="nucleotide sequence ID" value="NZ_JANKHH010000007.1"/>
</dbReference>
<gene>
    <name evidence="2" type="ORF">NSO95_14475</name>
</gene>
<reference evidence="2 3" key="1">
    <citation type="submission" date="2022-08" db="EMBL/GenBank/DDBJ databases">
        <title>Polyphasic taxonomy analysis of Qipengyuania sp.RS5-5.</title>
        <authorList>
            <person name="Xamxidin M."/>
            <person name="Wu M."/>
        </authorList>
    </citation>
    <scope>NUCLEOTIDE SEQUENCE [LARGE SCALE GENOMIC DNA]</scope>
    <source>
        <strain evidence="2 3">RS5-5</strain>
    </source>
</reference>
<keyword evidence="1" id="KW-0732">Signal</keyword>
<evidence type="ECO:0000313" key="3">
    <source>
        <dbReference type="Proteomes" id="UP001206067"/>
    </source>
</evidence>
<feature type="signal peptide" evidence="1">
    <location>
        <begin position="1"/>
        <end position="28"/>
    </location>
</feature>
<evidence type="ECO:0000313" key="2">
    <source>
        <dbReference type="EMBL" id="MCR2835152.1"/>
    </source>
</evidence>
<proteinExistence type="predicted"/>
<sequence>MRSTKSYLCATTILAAGLCAFGSAPASAQTSTAQGTSRANIVVPVQITKIADLAFGSIVAPASGTGRVTINARTGARTSNVNASPVGTGFSRGRFVVTGRPNTAVNLTVGSPTIQLTGPGAPMVVDQLRVNRNNGGPGALPRVYTIPASGTMNVGFGGRLTVPTGQAPGNYTGTFDLTVTYQ</sequence>
<feature type="chain" id="PRO_5046117075" evidence="1">
    <location>
        <begin position="29"/>
        <end position="182"/>
    </location>
</feature>
<dbReference type="InterPro" id="IPR025514">
    <property type="entry name" value="DUF4402"/>
</dbReference>
<accession>A0ABT1XU36</accession>
<dbReference type="EMBL" id="JANKHH010000007">
    <property type="protein sequence ID" value="MCR2835152.1"/>
    <property type="molecule type" value="Genomic_DNA"/>
</dbReference>